<feature type="transmembrane region" description="Helical" evidence="2">
    <location>
        <begin position="25"/>
        <end position="46"/>
    </location>
</feature>
<dbReference type="OrthoDB" id="6355583at2759"/>
<evidence type="ECO:0000313" key="4">
    <source>
        <dbReference type="Proteomes" id="UP000000305"/>
    </source>
</evidence>
<dbReference type="HOGENOM" id="CLU_2401853_0_0_1"/>
<sequence length="93" mass="10511">MDSALSETERKLEENGSYWDNVGNYMGILSVTFFMVTILQILAIIWDSLGKNVGKSNKSVSARDENEQKQNAETTRIYEALEKLAKVSISNNY</sequence>
<keyword evidence="2" id="KW-1133">Transmembrane helix</keyword>
<protein>
    <submittedName>
        <fullName evidence="3">Uncharacterized protein</fullName>
    </submittedName>
</protein>
<reference evidence="3 4" key="1">
    <citation type="journal article" date="2011" name="Science">
        <title>The ecoresponsive genome of Daphnia pulex.</title>
        <authorList>
            <person name="Colbourne J.K."/>
            <person name="Pfrender M.E."/>
            <person name="Gilbert D."/>
            <person name="Thomas W.K."/>
            <person name="Tucker A."/>
            <person name="Oakley T.H."/>
            <person name="Tokishita S."/>
            <person name="Aerts A."/>
            <person name="Arnold G.J."/>
            <person name="Basu M.K."/>
            <person name="Bauer D.J."/>
            <person name="Caceres C.E."/>
            <person name="Carmel L."/>
            <person name="Casola C."/>
            <person name="Choi J.H."/>
            <person name="Detter J.C."/>
            <person name="Dong Q."/>
            <person name="Dusheyko S."/>
            <person name="Eads B.D."/>
            <person name="Frohlich T."/>
            <person name="Geiler-Samerotte K.A."/>
            <person name="Gerlach D."/>
            <person name="Hatcher P."/>
            <person name="Jogdeo S."/>
            <person name="Krijgsveld J."/>
            <person name="Kriventseva E.V."/>
            <person name="Kultz D."/>
            <person name="Laforsch C."/>
            <person name="Lindquist E."/>
            <person name="Lopez J."/>
            <person name="Manak J.R."/>
            <person name="Muller J."/>
            <person name="Pangilinan J."/>
            <person name="Patwardhan R.P."/>
            <person name="Pitluck S."/>
            <person name="Pritham E.J."/>
            <person name="Rechtsteiner A."/>
            <person name="Rho M."/>
            <person name="Rogozin I.B."/>
            <person name="Sakarya O."/>
            <person name="Salamov A."/>
            <person name="Schaack S."/>
            <person name="Shapiro H."/>
            <person name="Shiga Y."/>
            <person name="Skalitzky C."/>
            <person name="Smith Z."/>
            <person name="Souvorov A."/>
            <person name="Sung W."/>
            <person name="Tang Z."/>
            <person name="Tsuchiya D."/>
            <person name="Tu H."/>
            <person name="Vos H."/>
            <person name="Wang M."/>
            <person name="Wolf Y.I."/>
            <person name="Yamagata H."/>
            <person name="Yamada T."/>
            <person name="Ye Y."/>
            <person name="Shaw J.R."/>
            <person name="Andrews J."/>
            <person name="Crease T.J."/>
            <person name="Tang H."/>
            <person name="Lucas S.M."/>
            <person name="Robertson H.M."/>
            <person name="Bork P."/>
            <person name="Koonin E.V."/>
            <person name="Zdobnov E.M."/>
            <person name="Grigoriev I.V."/>
            <person name="Lynch M."/>
            <person name="Boore J.L."/>
        </authorList>
    </citation>
    <scope>NUCLEOTIDE SEQUENCE [LARGE SCALE GENOMIC DNA]</scope>
</reference>
<feature type="compositionally biased region" description="Basic and acidic residues" evidence="1">
    <location>
        <begin position="61"/>
        <end position="70"/>
    </location>
</feature>
<accession>E9G8P8</accession>
<proteinExistence type="predicted"/>
<evidence type="ECO:0000256" key="2">
    <source>
        <dbReference type="SAM" id="Phobius"/>
    </source>
</evidence>
<name>E9G8P8_DAPPU</name>
<dbReference type="EMBL" id="GL732535">
    <property type="protein sequence ID" value="EFX84009.1"/>
    <property type="molecule type" value="Genomic_DNA"/>
</dbReference>
<evidence type="ECO:0000313" key="3">
    <source>
        <dbReference type="EMBL" id="EFX84009.1"/>
    </source>
</evidence>
<keyword evidence="2" id="KW-0812">Transmembrane</keyword>
<dbReference type="KEGG" id="dpx:DAPPUDRAFT_315095"/>
<evidence type="ECO:0000256" key="1">
    <source>
        <dbReference type="SAM" id="MobiDB-lite"/>
    </source>
</evidence>
<gene>
    <name evidence="3" type="ORF">DAPPUDRAFT_315095</name>
</gene>
<feature type="region of interest" description="Disordered" evidence="1">
    <location>
        <begin position="54"/>
        <end position="73"/>
    </location>
</feature>
<keyword evidence="4" id="KW-1185">Reference proteome</keyword>
<dbReference type="InParanoid" id="E9G8P8"/>
<dbReference type="AlphaFoldDB" id="E9G8P8"/>
<dbReference type="Proteomes" id="UP000000305">
    <property type="component" value="Unassembled WGS sequence"/>
</dbReference>
<organism evidence="3 4">
    <name type="scientific">Daphnia pulex</name>
    <name type="common">Water flea</name>
    <dbReference type="NCBI Taxonomy" id="6669"/>
    <lineage>
        <taxon>Eukaryota</taxon>
        <taxon>Metazoa</taxon>
        <taxon>Ecdysozoa</taxon>
        <taxon>Arthropoda</taxon>
        <taxon>Crustacea</taxon>
        <taxon>Branchiopoda</taxon>
        <taxon>Diplostraca</taxon>
        <taxon>Cladocera</taxon>
        <taxon>Anomopoda</taxon>
        <taxon>Daphniidae</taxon>
        <taxon>Daphnia</taxon>
    </lineage>
</organism>
<keyword evidence="2" id="KW-0472">Membrane</keyword>